<reference evidence="2 3" key="1">
    <citation type="submission" date="2024-10" db="EMBL/GenBank/DDBJ databases">
        <title>The Natural Products Discovery Center: Release of the First 8490 Sequenced Strains for Exploring Actinobacteria Biosynthetic Diversity.</title>
        <authorList>
            <person name="Kalkreuter E."/>
            <person name="Kautsar S.A."/>
            <person name="Yang D."/>
            <person name="Bader C.D."/>
            <person name="Teijaro C.N."/>
            <person name="Fluegel L."/>
            <person name="Davis C.M."/>
            <person name="Simpson J.R."/>
            <person name="Lauterbach L."/>
            <person name="Steele A.D."/>
            <person name="Gui C."/>
            <person name="Meng S."/>
            <person name="Li G."/>
            <person name="Viehrig K."/>
            <person name="Ye F."/>
            <person name="Su P."/>
            <person name="Kiefer A.F."/>
            <person name="Nichols A."/>
            <person name="Cepeda A.J."/>
            <person name="Yan W."/>
            <person name="Fan B."/>
            <person name="Jiang Y."/>
            <person name="Adhikari A."/>
            <person name="Zheng C.-J."/>
            <person name="Schuster L."/>
            <person name="Cowan T.M."/>
            <person name="Smanski M.J."/>
            <person name="Chevrette M.G."/>
            <person name="De Carvalho L.P.S."/>
            <person name="Shen B."/>
        </authorList>
    </citation>
    <scope>NUCLEOTIDE SEQUENCE [LARGE SCALE GENOMIC DNA]</scope>
    <source>
        <strain evidence="2 3">NPDC053399</strain>
    </source>
</reference>
<proteinExistence type="predicted"/>
<organism evidence="2 3">
    <name type="scientific">Streptomyces fildesensis</name>
    <dbReference type="NCBI Taxonomy" id="375757"/>
    <lineage>
        <taxon>Bacteria</taxon>
        <taxon>Bacillati</taxon>
        <taxon>Actinomycetota</taxon>
        <taxon>Actinomycetes</taxon>
        <taxon>Kitasatosporales</taxon>
        <taxon>Streptomycetaceae</taxon>
        <taxon>Streptomyces</taxon>
    </lineage>
</organism>
<evidence type="ECO:0000313" key="2">
    <source>
        <dbReference type="EMBL" id="MFI9105697.1"/>
    </source>
</evidence>
<sequence>MDQPDDTKAEQAILSRIKAMVADEKALREQLTDGSIDPATEQARLGALERELDQCWDLLRQRRAKGEAGEDPGQASVRSETTVEGYTS</sequence>
<dbReference type="Pfam" id="PF10944">
    <property type="entry name" value="DUF2630"/>
    <property type="match status" value="1"/>
</dbReference>
<accession>A0ABW8CGW0</accession>
<keyword evidence="3" id="KW-1185">Reference proteome</keyword>
<feature type="compositionally biased region" description="Polar residues" evidence="1">
    <location>
        <begin position="76"/>
        <end position="88"/>
    </location>
</feature>
<evidence type="ECO:0000313" key="3">
    <source>
        <dbReference type="Proteomes" id="UP001614394"/>
    </source>
</evidence>
<gene>
    <name evidence="2" type="ORF">ACIGXA_34850</name>
</gene>
<name>A0ABW8CGW0_9ACTN</name>
<dbReference type="InterPro" id="IPR020311">
    <property type="entry name" value="Uncharacterised_Rv0898c"/>
</dbReference>
<comment type="caution">
    <text evidence="2">The sequence shown here is derived from an EMBL/GenBank/DDBJ whole genome shotgun (WGS) entry which is preliminary data.</text>
</comment>
<dbReference type="RefSeq" id="WP_399656581.1">
    <property type="nucleotide sequence ID" value="NZ_JBITYG010000013.1"/>
</dbReference>
<feature type="region of interest" description="Disordered" evidence="1">
    <location>
        <begin position="63"/>
        <end position="88"/>
    </location>
</feature>
<protein>
    <submittedName>
        <fullName evidence="2">DUF2630 family protein</fullName>
    </submittedName>
</protein>
<dbReference type="Proteomes" id="UP001614394">
    <property type="component" value="Unassembled WGS sequence"/>
</dbReference>
<evidence type="ECO:0000256" key="1">
    <source>
        <dbReference type="SAM" id="MobiDB-lite"/>
    </source>
</evidence>
<dbReference type="EMBL" id="JBITYG010000013">
    <property type="protein sequence ID" value="MFI9105697.1"/>
    <property type="molecule type" value="Genomic_DNA"/>
</dbReference>